<dbReference type="OrthoDB" id="270318at2759"/>
<reference evidence="1" key="1">
    <citation type="submission" date="2021-06" db="EMBL/GenBank/DDBJ databases">
        <authorList>
            <person name="Kallberg Y."/>
            <person name="Tangrot J."/>
            <person name="Rosling A."/>
        </authorList>
    </citation>
    <scope>NUCLEOTIDE SEQUENCE</scope>
    <source>
        <strain evidence="1">MA453B</strain>
    </source>
</reference>
<keyword evidence="2" id="KW-1185">Reference proteome</keyword>
<dbReference type="EMBL" id="CAJVPY010003786">
    <property type="protein sequence ID" value="CAG8601815.1"/>
    <property type="molecule type" value="Genomic_DNA"/>
</dbReference>
<gene>
    <name evidence="1" type="ORF">DERYTH_LOCUS7682</name>
</gene>
<evidence type="ECO:0000313" key="1">
    <source>
        <dbReference type="EMBL" id="CAG8601815.1"/>
    </source>
</evidence>
<protein>
    <submittedName>
        <fullName evidence="1">19769_t:CDS:1</fullName>
    </submittedName>
</protein>
<dbReference type="AlphaFoldDB" id="A0A9N9GF36"/>
<proteinExistence type="predicted"/>
<organism evidence="1 2">
    <name type="scientific">Dentiscutata erythropus</name>
    <dbReference type="NCBI Taxonomy" id="1348616"/>
    <lineage>
        <taxon>Eukaryota</taxon>
        <taxon>Fungi</taxon>
        <taxon>Fungi incertae sedis</taxon>
        <taxon>Mucoromycota</taxon>
        <taxon>Glomeromycotina</taxon>
        <taxon>Glomeromycetes</taxon>
        <taxon>Diversisporales</taxon>
        <taxon>Gigasporaceae</taxon>
        <taxon>Dentiscutata</taxon>
    </lineage>
</organism>
<evidence type="ECO:0000313" key="2">
    <source>
        <dbReference type="Proteomes" id="UP000789405"/>
    </source>
</evidence>
<sequence>MHIKQDTRENFLERCLIESLKSKHDSNKPHVWSFLHTLIQNNPETTFSRVFNYYFKKNESLIMESKIKKLTLSSNFYDWVLRKFGPEAQITRLCFEDILRARISIDKNLQQNVNVDIPTGINQYEFQAICNIFKVYCNTKNFYLPSHLDTISQCTSQDILAPLFKYYLPDLFNVEKTFELPMQIIDDTDNHYKDISIRFKRKRKKRILKEWNQALNNILNNNDAQFRLTETFRNYLQEFIYEKLQNSEFFSRNSQH</sequence>
<accession>A0A9N9GF36</accession>
<name>A0A9N9GF36_9GLOM</name>
<comment type="caution">
    <text evidence="1">The sequence shown here is derived from an EMBL/GenBank/DDBJ whole genome shotgun (WGS) entry which is preliminary data.</text>
</comment>
<dbReference type="Proteomes" id="UP000789405">
    <property type="component" value="Unassembled WGS sequence"/>
</dbReference>